<dbReference type="Proteomes" id="UP000823674">
    <property type="component" value="Chromosome A04"/>
</dbReference>
<sequence length="85" mass="9942">MHVVGMELKCVAFTEENVCVAAENYLIETLVLCQARALTQDVYYHLNYLRVVVMFYVVTPTLCIFFLFVAYTGRITFHMRQFEFG</sequence>
<keyword evidence="1" id="KW-0472">Membrane</keyword>
<comment type="caution">
    <text evidence="2">The sequence shown here is derived from an EMBL/GenBank/DDBJ whole genome shotgun (WGS) entry which is preliminary data.</text>
</comment>
<proteinExistence type="predicted"/>
<keyword evidence="3" id="KW-1185">Reference proteome</keyword>
<evidence type="ECO:0000313" key="3">
    <source>
        <dbReference type="Proteomes" id="UP000823674"/>
    </source>
</evidence>
<evidence type="ECO:0000256" key="1">
    <source>
        <dbReference type="SAM" id="Phobius"/>
    </source>
</evidence>
<feature type="non-terminal residue" evidence="2">
    <location>
        <position position="85"/>
    </location>
</feature>
<evidence type="ECO:0000313" key="2">
    <source>
        <dbReference type="EMBL" id="KAG5400765.1"/>
    </source>
</evidence>
<feature type="transmembrane region" description="Helical" evidence="1">
    <location>
        <begin position="48"/>
        <end position="71"/>
    </location>
</feature>
<name>A0ABQ7MSD0_BRACM</name>
<dbReference type="EMBL" id="JADBGQ010000004">
    <property type="protein sequence ID" value="KAG5400765.1"/>
    <property type="molecule type" value="Genomic_DNA"/>
</dbReference>
<accession>A0ABQ7MSD0</accession>
<gene>
    <name evidence="2" type="primary">A04g504590.1_BraROA</name>
    <name evidence="2" type="ORF">IGI04_015372</name>
</gene>
<keyword evidence="1" id="KW-0812">Transmembrane</keyword>
<organism evidence="2 3">
    <name type="scientific">Brassica rapa subsp. trilocularis</name>
    <dbReference type="NCBI Taxonomy" id="1813537"/>
    <lineage>
        <taxon>Eukaryota</taxon>
        <taxon>Viridiplantae</taxon>
        <taxon>Streptophyta</taxon>
        <taxon>Embryophyta</taxon>
        <taxon>Tracheophyta</taxon>
        <taxon>Spermatophyta</taxon>
        <taxon>Magnoliopsida</taxon>
        <taxon>eudicotyledons</taxon>
        <taxon>Gunneridae</taxon>
        <taxon>Pentapetalae</taxon>
        <taxon>rosids</taxon>
        <taxon>malvids</taxon>
        <taxon>Brassicales</taxon>
        <taxon>Brassicaceae</taxon>
        <taxon>Brassiceae</taxon>
        <taxon>Brassica</taxon>
    </lineage>
</organism>
<reference evidence="2 3" key="1">
    <citation type="submission" date="2021-03" db="EMBL/GenBank/DDBJ databases">
        <authorList>
            <person name="King G.J."/>
            <person name="Bancroft I."/>
            <person name="Baten A."/>
            <person name="Bloomfield J."/>
            <person name="Borpatragohain P."/>
            <person name="He Z."/>
            <person name="Irish N."/>
            <person name="Irwin J."/>
            <person name="Liu K."/>
            <person name="Mauleon R.P."/>
            <person name="Moore J."/>
            <person name="Morris R."/>
            <person name="Ostergaard L."/>
            <person name="Wang B."/>
            <person name="Wells R."/>
        </authorList>
    </citation>
    <scope>NUCLEOTIDE SEQUENCE [LARGE SCALE GENOMIC DNA]</scope>
    <source>
        <strain evidence="2">R-o-18</strain>
        <tissue evidence="2">Leaf</tissue>
    </source>
</reference>
<keyword evidence="1" id="KW-1133">Transmembrane helix</keyword>
<protein>
    <submittedName>
        <fullName evidence="2">Uncharacterized protein</fullName>
    </submittedName>
</protein>